<dbReference type="EMBL" id="LYPA01000026">
    <property type="protein sequence ID" value="OBR68423.1"/>
    <property type="molecule type" value="Genomic_DNA"/>
</dbReference>
<feature type="domain" description="Glycosyltransferase 2-like" evidence="2">
    <location>
        <begin position="10"/>
        <end position="123"/>
    </location>
</feature>
<dbReference type="AlphaFoldDB" id="A0A1A5YS85"/>
<dbReference type="PANTHER" id="PTHR43179">
    <property type="entry name" value="RHAMNOSYLTRANSFERASE WBBL"/>
    <property type="match status" value="1"/>
</dbReference>
<keyword evidence="1" id="KW-0812">Transmembrane</keyword>
<dbReference type="SUPFAM" id="SSF53448">
    <property type="entry name" value="Nucleotide-diphospho-sugar transferases"/>
    <property type="match status" value="1"/>
</dbReference>
<sequence>MSAESELELSIIIVNYNTKELTGQCISSIMDSIPYNFNYEILVVDNNSKDESVKYLNELYNHEEKVFIIPSDQNVGFGGGNNLAAKHAKGSLLLFINSDTYIKKININNLINVYRETNNIGALSCKILNPDNSIQTLGFKFPSVFNDFKLCFLFWNFNFVKKIRFANYTNKGLFKSDWVSGAFFICDKVMFNSINGFDSNIFMYAEDLDLCVRLHKLGKDNYIYDYEQIYHIHGKSSSLQLRRLIDSKKSYLYVLKKNNINKFPNLIYSMHVIHALFLWIIKTIIIKLKS</sequence>
<dbReference type="RefSeq" id="WP_068679212.1">
    <property type="nucleotide sequence ID" value="NZ_LYPA01000026.1"/>
</dbReference>
<dbReference type="CDD" id="cd04186">
    <property type="entry name" value="GT_2_like_c"/>
    <property type="match status" value="1"/>
</dbReference>
<dbReference type="Gene3D" id="3.90.550.10">
    <property type="entry name" value="Spore Coat Polysaccharide Biosynthesis Protein SpsA, Chain A"/>
    <property type="match status" value="1"/>
</dbReference>
<dbReference type="InterPro" id="IPR029044">
    <property type="entry name" value="Nucleotide-diphossugar_trans"/>
</dbReference>
<gene>
    <name evidence="3" type="ORF">A7K91_21315</name>
</gene>
<keyword evidence="1" id="KW-0472">Membrane</keyword>
<feature type="transmembrane region" description="Helical" evidence="1">
    <location>
        <begin position="266"/>
        <end position="285"/>
    </location>
</feature>
<dbReference type="Proteomes" id="UP000092024">
    <property type="component" value="Unassembled WGS sequence"/>
</dbReference>
<evidence type="ECO:0000313" key="4">
    <source>
        <dbReference type="Proteomes" id="UP000092024"/>
    </source>
</evidence>
<keyword evidence="1" id="KW-1133">Transmembrane helix</keyword>
<dbReference type="Pfam" id="PF00535">
    <property type="entry name" value="Glycos_transf_2"/>
    <property type="match status" value="1"/>
</dbReference>
<evidence type="ECO:0000256" key="1">
    <source>
        <dbReference type="SAM" id="Phobius"/>
    </source>
</evidence>
<keyword evidence="4" id="KW-1185">Reference proteome</keyword>
<proteinExistence type="predicted"/>
<reference evidence="3 4" key="1">
    <citation type="submission" date="2016-05" db="EMBL/GenBank/DDBJ databases">
        <title>Paenibacillus oryzae. sp. nov., isolated from the rice root.</title>
        <authorList>
            <person name="Zhang J."/>
            <person name="Zhang X."/>
        </authorList>
    </citation>
    <scope>NUCLEOTIDE SEQUENCE [LARGE SCALE GENOMIC DNA]</scope>
    <source>
        <strain evidence="3 4">1DrF-4</strain>
    </source>
</reference>
<evidence type="ECO:0000313" key="3">
    <source>
        <dbReference type="EMBL" id="OBR68423.1"/>
    </source>
</evidence>
<comment type="caution">
    <text evidence="3">The sequence shown here is derived from an EMBL/GenBank/DDBJ whole genome shotgun (WGS) entry which is preliminary data.</text>
</comment>
<dbReference type="OrthoDB" id="9771846at2"/>
<protein>
    <recommendedName>
        <fullName evidence="2">Glycosyltransferase 2-like domain-containing protein</fullName>
    </recommendedName>
</protein>
<dbReference type="PANTHER" id="PTHR43179:SF7">
    <property type="entry name" value="RHAMNOSYLTRANSFERASE WBBL"/>
    <property type="match status" value="1"/>
</dbReference>
<evidence type="ECO:0000259" key="2">
    <source>
        <dbReference type="Pfam" id="PF00535"/>
    </source>
</evidence>
<dbReference type="STRING" id="1844972.A7K91_21315"/>
<accession>A0A1A5YS85</accession>
<name>A0A1A5YS85_9BACL</name>
<organism evidence="3 4">
    <name type="scientific">Paenibacillus oryzae</name>
    <dbReference type="NCBI Taxonomy" id="1844972"/>
    <lineage>
        <taxon>Bacteria</taxon>
        <taxon>Bacillati</taxon>
        <taxon>Bacillota</taxon>
        <taxon>Bacilli</taxon>
        <taxon>Bacillales</taxon>
        <taxon>Paenibacillaceae</taxon>
        <taxon>Paenibacillus</taxon>
    </lineage>
</organism>
<dbReference type="InterPro" id="IPR001173">
    <property type="entry name" value="Glyco_trans_2-like"/>
</dbReference>